<comment type="cofactor">
    <cofactor evidence="1">
        <name>Mg(2+)</name>
        <dbReference type="ChEBI" id="CHEBI:18420"/>
    </cofactor>
    <text evidence="1">Binds 2 magnesium ions per subunit.</text>
</comment>
<keyword evidence="1" id="KW-0479">Metal-binding</keyword>
<keyword evidence="2" id="KW-0378">Hydrolase</keyword>
<dbReference type="RefSeq" id="WP_082762535.1">
    <property type="nucleotide sequence ID" value="NZ_CBCRWS010000002.1"/>
</dbReference>
<dbReference type="PANTHER" id="PTHR16222:SF12">
    <property type="entry name" value="ADP-RIBOSYLGLYCOHYDROLASE-RELATED"/>
    <property type="match status" value="1"/>
</dbReference>
<evidence type="ECO:0000256" key="1">
    <source>
        <dbReference type="PIRSR" id="PIRSR605502-1"/>
    </source>
</evidence>
<dbReference type="GO" id="GO:0016787">
    <property type="term" value="F:hydrolase activity"/>
    <property type="evidence" value="ECO:0007669"/>
    <property type="project" value="UniProtKB-KW"/>
</dbReference>
<evidence type="ECO:0000313" key="2">
    <source>
        <dbReference type="EMBL" id="NYV27910.1"/>
    </source>
</evidence>
<sequence>MLGAIIGDIVGSPYEFDQNNIKTKDFKLFSDRSFFTDDTVMSIAVADGLIAGYGNEELTEKELIKSLKKWGKFYPDSGYGIKFNNWLFSDETNPYNSYGNGSAMRVSSCAWIYNNLRDVEKYAEITAKITHNHPEGIKGAKSVASAIFLARMGATKEYIREYITETYGYVFRKCDEIRPNYMHVESCQETVPEAFSAFFEGESFEDVLRLSISLGGDSDTLAAISCSIAEAYYGIDENISSLAFTYLDETIVDFLTYYYEALSGLRAEKISMMNKILEYLPYFDKKEIVRWLPTNNRKTPEFYANYGQKVNDLIKLMNNHNFVDFGYQKTIKRLKISSFKDAIPNANMLGVRAMLTSIIRRERFGVGTISRAIADGLVSDLLRRYQEIVNNINI</sequence>
<keyword evidence="3" id="KW-1185">Reference proteome</keyword>
<dbReference type="PANTHER" id="PTHR16222">
    <property type="entry name" value="ADP-RIBOSYLGLYCOHYDROLASE"/>
    <property type="match status" value="1"/>
</dbReference>
<dbReference type="InterPro" id="IPR036705">
    <property type="entry name" value="Ribosyl_crysJ1_sf"/>
</dbReference>
<dbReference type="EMBL" id="JABMKT010000015">
    <property type="protein sequence ID" value="NYV27910.1"/>
    <property type="molecule type" value="Genomic_DNA"/>
</dbReference>
<feature type="binding site" evidence="1">
    <location>
        <position position="36"/>
    </location>
    <ligand>
        <name>Mg(2+)</name>
        <dbReference type="ChEBI" id="CHEBI:18420"/>
        <label>1</label>
    </ligand>
</feature>
<comment type="caution">
    <text evidence="2">The sequence shown here is derived from an EMBL/GenBank/DDBJ whole genome shotgun (WGS) entry which is preliminary data.</text>
</comment>
<reference evidence="2 3" key="1">
    <citation type="submission" date="2020-05" db="EMBL/GenBank/DDBJ databases">
        <title>Streptobacillus felis strain LHL191014123.</title>
        <authorList>
            <person name="Fawzy A."/>
            <person name="Rau J."/>
            <person name="Risse K."/>
            <person name="Schauerte N."/>
            <person name="Geiger C."/>
            <person name="Blom J."/>
            <person name="Imirzalioglu C."/>
            <person name="Falgenhauer J."/>
            <person name="Bach A."/>
            <person name="Herden C."/>
            <person name="Eisenberg T."/>
        </authorList>
    </citation>
    <scope>NUCLEOTIDE SEQUENCE [LARGE SCALE GENOMIC DNA]</scope>
    <source>
        <strain evidence="2 3">LHL191014123</strain>
    </source>
</reference>
<dbReference type="InterPro" id="IPR005502">
    <property type="entry name" value="Ribosyl_crysJ1"/>
</dbReference>
<name>A0A7Z0PH28_9FUSO</name>
<dbReference type="Pfam" id="PF20118">
    <property type="entry name" value="DUF6508"/>
    <property type="match status" value="1"/>
</dbReference>
<dbReference type="OrthoDB" id="9814572at2"/>
<dbReference type="InterPro" id="IPR045425">
    <property type="entry name" value="DUF6508"/>
</dbReference>
<accession>A0A7Z0PH28</accession>
<dbReference type="Gene3D" id="1.10.4080.10">
    <property type="entry name" value="ADP-ribosylation/Crystallin J1"/>
    <property type="match status" value="1"/>
</dbReference>
<keyword evidence="1" id="KW-0460">Magnesium</keyword>
<evidence type="ECO:0000313" key="3">
    <source>
        <dbReference type="Proteomes" id="UP000526184"/>
    </source>
</evidence>
<gene>
    <name evidence="2" type="ORF">HP397_03630</name>
</gene>
<dbReference type="Proteomes" id="UP000526184">
    <property type="component" value="Unassembled WGS sequence"/>
</dbReference>
<feature type="binding site" evidence="1">
    <location>
        <position position="38"/>
    </location>
    <ligand>
        <name>Mg(2+)</name>
        <dbReference type="ChEBI" id="CHEBI:18420"/>
        <label>1</label>
    </ligand>
</feature>
<proteinExistence type="predicted"/>
<dbReference type="GO" id="GO:0046872">
    <property type="term" value="F:metal ion binding"/>
    <property type="evidence" value="ECO:0007669"/>
    <property type="project" value="UniProtKB-KW"/>
</dbReference>
<organism evidence="2 3">
    <name type="scientific">Streptobacillus felis</name>
    <dbReference type="NCBI Taxonomy" id="1384509"/>
    <lineage>
        <taxon>Bacteria</taxon>
        <taxon>Fusobacteriati</taxon>
        <taxon>Fusobacteriota</taxon>
        <taxon>Fusobacteriia</taxon>
        <taxon>Fusobacteriales</taxon>
        <taxon>Leptotrichiaceae</taxon>
        <taxon>Streptobacillus</taxon>
    </lineage>
</organism>
<feature type="binding site" evidence="1">
    <location>
        <position position="217"/>
    </location>
    <ligand>
        <name>Mg(2+)</name>
        <dbReference type="ChEBI" id="CHEBI:18420"/>
        <label>1</label>
    </ligand>
</feature>
<feature type="binding site" evidence="1">
    <location>
        <position position="219"/>
    </location>
    <ligand>
        <name>Mg(2+)</name>
        <dbReference type="ChEBI" id="CHEBI:18420"/>
        <label>1</label>
    </ligand>
</feature>
<feature type="binding site" evidence="1">
    <location>
        <position position="220"/>
    </location>
    <ligand>
        <name>Mg(2+)</name>
        <dbReference type="ChEBI" id="CHEBI:18420"/>
        <label>1</label>
    </ligand>
</feature>
<dbReference type="SUPFAM" id="SSF101478">
    <property type="entry name" value="ADP-ribosylglycohydrolase"/>
    <property type="match status" value="1"/>
</dbReference>
<feature type="binding site" evidence="1">
    <location>
        <position position="37"/>
    </location>
    <ligand>
        <name>Mg(2+)</name>
        <dbReference type="ChEBI" id="CHEBI:18420"/>
        <label>1</label>
    </ligand>
</feature>
<protein>
    <submittedName>
        <fullName evidence="2">ADP-ribosylglycohydrolase family protein</fullName>
    </submittedName>
</protein>
<dbReference type="AlphaFoldDB" id="A0A7Z0PH28"/>
<dbReference type="InterPro" id="IPR050792">
    <property type="entry name" value="ADP-ribosylglycohydrolase"/>
</dbReference>
<dbReference type="Pfam" id="PF03747">
    <property type="entry name" value="ADP_ribosyl_GH"/>
    <property type="match status" value="1"/>
</dbReference>